<evidence type="ECO:0000313" key="2">
    <source>
        <dbReference type="EMBL" id="ROT83593.1"/>
    </source>
</evidence>
<dbReference type="Proteomes" id="UP000283509">
    <property type="component" value="Unassembled WGS sequence"/>
</dbReference>
<feature type="compositionally biased region" description="Low complexity" evidence="1">
    <location>
        <begin position="332"/>
        <end position="349"/>
    </location>
</feature>
<feature type="compositionally biased region" description="Pro residues" evidence="1">
    <location>
        <begin position="122"/>
        <end position="137"/>
    </location>
</feature>
<feature type="compositionally biased region" description="Low complexity" evidence="1">
    <location>
        <begin position="356"/>
        <end position="372"/>
    </location>
</feature>
<protein>
    <submittedName>
        <fullName evidence="2">Uncharacterized protein</fullName>
    </submittedName>
</protein>
<comment type="caution">
    <text evidence="2">The sequence shown here is derived from an EMBL/GenBank/DDBJ whole genome shotgun (WGS) entry which is preliminary data.</text>
</comment>
<evidence type="ECO:0000256" key="1">
    <source>
        <dbReference type="SAM" id="MobiDB-lite"/>
    </source>
</evidence>
<feature type="compositionally biased region" description="Low complexity" evidence="1">
    <location>
        <begin position="460"/>
        <end position="469"/>
    </location>
</feature>
<keyword evidence="3" id="KW-1185">Reference proteome</keyword>
<feature type="region of interest" description="Disordered" evidence="1">
    <location>
        <begin position="312"/>
        <end position="404"/>
    </location>
</feature>
<reference evidence="2 3" key="1">
    <citation type="submission" date="2018-04" db="EMBL/GenBank/DDBJ databases">
        <authorList>
            <person name="Zhang X."/>
            <person name="Yuan J."/>
            <person name="Li F."/>
            <person name="Xiang J."/>
        </authorList>
    </citation>
    <scope>NUCLEOTIDE SEQUENCE [LARGE SCALE GENOMIC DNA]</scope>
    <source>
        <tissue evidence="2">Muscle</tissue>
    </source>
</reference>
<feature type="region of interest" description="Disordered" evidence="1">
    <location>
        <begin position="201"/>
        <end position="273"/>
    </location>
</feature>
<reference evidence="2 3" key="2">
    <citation type="submission" date="2019-01" db="EMBL/GenBank/DDBJ databases">
        <title>The decoding of complex shrimp genome reveals the adaptation for benthos swimmer, frequently molting mechanism and breeding impact on genome.</title>
        <authorList>
            <person name="Sun Y."/>
            <person name="Gao Y."/>
            <person name="Yu Y."/>
        </authorList>
    </citation>
    <scope>NUCLEOTIDE SEQUENCE [LARGE SCALE GENOMIC DNA]</scope>
    <source>
        <tissue evidence="2">Muscle</tissue>
    </source>
</reference>
<feature type="region of interest" description="Disordered" evidence="1">
    <location>
        <begin position="520"/>
        <end position="540"/>
    </location>
</feature>
<organism evidence="2 3">
    <name type="scientific">Penaeus vannamei</name>
    <name type="common">Whiteleg shrimp</name>
    <name type="synonym">Litopenaeus vannamei</name>
    <dbReference type="NCBI Taxonomy" id="6689"/>
    <lineage>
        <taxon>Eukaryota</taxon>
        <taxon>Metazoa</taxon>
        <taxon>Ecdysozoa</taxon>
        <taxon>Arthropoda</taxon>
        <taxon>Crustacea</taxon>
        <taxon>Multicrustacea</taxon>
        <taxon>Malacostraca</taxon>
        <taxon>Eumalacostraca</taxon>
        <taxon>Eucarida</taxon>
        <taxon>Decapoda</taxon>
        <taxon>Dendrobranchiata</taxon>
        <taxon>Penaeoidea</taxon>
        <taxon>Penaeidae</taxon>
        <taxon>Penaeus</taxon>
    </lineage>
</organism>
<feature type="region of interest" description="Disordered" evidence="1">
    <location>
        <begin position="1"/>
        <end position="28"/>
    </location>
</feature>
<feature type="region of interest" description="Disordered" evidence="1">
    <location>
        <begin position="117"/>
        <end position="137"/>
    </location>
</feature>
<dbReference type="EMBL" id="QCYY01000664">
    <property type="protein sequence ID" value="ROT83593.1"/>
    <property type="molecule type" value="Genomic_DNA"/>
</dbReference>
<accession>A0A3R7PV84</accession>
<feature type="compositionally biased region" description="Basic and acidic residues" evidence="1">
    <location>
        <begin position="383"/>
        <end position="404"/>
    </location>
</feature>
<proteinExistence type="predicted"/>
<sequence length="648" mass="69623">MTIGSTSDRQRSGVLQPPRTDGPSEPPPRLYHFAARDTMEGQAGSAMQLKRETARRRWVCWPGRLITGMGIHCHLKGARDLGLASGPLGPRLRKARESDPSAQDQGLISVPIPEVGEALEVPPDPPPRSPLFPPSLPPSPSPFPTALLPILFSSQLFLPSLFPPQLSTRPSPSPQQCILQHPPSVTHAHEHVILNRYQKASPARVAMESGTDNRGQPPPPSRALEIYTRSPSRESLEAPAPAALSRHRGPSDASSSVGRRSAPAGGCGGALRPMTNAAIRSAPRAWGRQPAQGSPRCSKGEYYCKRAHLAADSDGAGAGLPTPRGRRPNSHTEPNTATQAPPEPATTCPLPHFATRPPQTRPRSPRGRAASPLAGCKRPRRQKGAEIRCGRAREPSRTSAKEDGRMRIRAGLGLQVHRVHQLQRKLRLCLPLGFPPAAALGEPRPGGRNARCDNYGVRQRSTAASPRPSASDRSEGRLVLGRRPHPATTPPRDLAQGFLCSRGSERTSGRHCCALTFASRRPPATGPQARPPKGHKNGDLTQRPLCLALSDIRFRFEQSPFGSFREALSPASRRNLKCCRSPRGGCADAGRRIPLRARRDCGAGTCGSHVDALRKGHGRLNLAFGRAGEGVEGGIMVVLVLWAGLLLI</sequence>
<gene>
    <name evidence="2" type="ORF">C7M84_023224</name>
</gene>
<feature type="region of interest" description="Disordered" evidence="1">
    <location>
        <begin position="458"/>
        <end position="497"/>
    </location>
</feature>
<name>A0A3R7PV84_PENVA</name>
<evidence type="ECO:0000313" key="3">
    <source>
        <dbReference type="Proteomes" id="UP000283509"/>
    </source>
</evidence>
<dbReference type="AlphaFoldDB" id="A0A3R7PV84"/>